<gene>
    <name evidence="4" type="ORF">GCM10019016_025350</name>
</gene>
<dbReference type="InterPro" id="IPR044929">
    <property type="entry name" value="DNA/RNA_non-sp_Endonuclease_sf"/>
</dbReference>
<dbReference type="EMBL" id="BAAAXF010000018">
    <property type="protein sequence ID" value="GAA3495435.1"/>
    <property type="molecule type" value="Genomic_DNA"/>
</dbReference>
<dbReference type="RefSeq" id="WP_193458452.1">
    <property type="nucleotide sequence ID" value="NZ_BAAAXF010000018.1"/>
</dbReference>
<feature type="chain" id="PRO_5046021040" description="Type VII secretion system protein EssD-like domain-containing protein" evidence="2">
    <location>
        <begin position="38"/>
        <end position="654"/>
    </location>
</feature>
<dbReference type="InterPro" id="IPR044927">
    <property type="entry name" value="Endonuclea_NS_2"/>
</dbReference>
<feature type="domain" description="Type VII secretion system protein EssD-like" evidence="3">
    <location>
        <begin position="521"/>
        <end position="625"/>
    </location>
</feature>
<protein>
    <recommendedName>
        <fullName evidence="3">Type VII secretion system protein EssD-like domain-containing protein</fullName>
    </recommendedName>
</protein>
<organism evidence="4 5">
    <name type="scientific">Streptomyces prasinosporus</name>
    <dbReference type="NCBI Taxonomy" id="68256"/>
    <lineage>
        <taxon>Bacteria</taxon>
        <taxon>Bacillati</taxon>
        <taxon>Actinomycetota</taxon>
        <taxon>Actinomycetes</taxon>
        <taxon>Kitasatosporales</taxon>
        <taxon>Streptomycetaceae</taxon>
        <taxon>Streptomyces</taxon>
        <taxon>Streptomyces albogriseolus group</taxon>
    </lineage>
</organism>
<dbReference type="Pfam" id="PF13930">
    <property type="entry name" value="Endonuclea_NS_2"/>
    <property type="match status" value="1"/>
</dbReference>
<accession>A0ABP6TKQ1</accession>
<evidence type="ECO:0000313" key="4">
    <source>
        <dbReference type="EMBL" id="GAA3495435.1"/>
    </source>
</evidence>
<sequence>MHGIRRGHATRRRARSTVLTVLTALTLVLPTAATSRAAEPPATAKAAPAAESPAPGAKSNRTSAFAADSGEECTATAPGSKERRAGAVESCVTVTPAPVTAPAKTKTRTGLASTAADAPTGTCEITSPGTYSYGRFSYCVTGIHVTYILRDTNGIELGRGVLQVSTSATLSAQATTWSEQVDVTMISGSPAVPALDAKFRASCTTGCRATTTAPWYKSDIVVGGTLSGAVKYSSSPAAGTALSFTTGYKMYVKSPNADTTPVDPNASWANPRTIRCDHAVGGSSVAGCAVPSVLPELSMKATASDAGGAVASYAWAQKNLSGAWGKKGSPLTRSTSGVANRTAATCGGFTAEPELVDADSCADFPFGEAKEGGAPGDKCVQVIPNLGNGEWDTYVLNDAHVLDPASPCVQAHVTPAEKQFADAQLADGFKDQRVIDADQFELTFSLPDTGPHADCLNGPTPGDSLPNGDGWFSLAKEPVPLVNKSDPAGGSGFRTTRALACIGLNIKEGTDTSNPVTGMKDAVEYAKANNLPYDQARCHLVPKVLGGKGTSKRTRFNLVPCWQVGMNTGSPSMRTYEKMAEDLVKGNDPRRVLGTSDAIFYQVTPVYKDANSTIPVGVTMSATIQRANGPTEELFPSVYVTNTYANTGLYNLGN</sequence>
<name>A0ABP6TKQ1_9ACTN</name>
<evidence type="ECO:0000259" key="3">
    <source>
        <dbReference type="Pfam" id="PF13930"/>
    </source>
</evidence>
<dbReference type="Proteomes" id="UP001501455">
    <property type="component" value="Unassembled WGS sequence"/>
</dbReference>
<keyword evidence="5" id="KW-1185">Reference proteome</keyword>
<evidence type="ECO:0000256" key="2">
    <source>
        <dbReference type="SAM" id="SignalP"/>
    </source>
</evidence>
<feature type="signal peptide" evidence="2">
    <location>
        <begin position="1"/>
        <end position="37"/>
    </location>
</feature>
<feature type="compositionally biased region" description="Low complexity" evidence="1">
    <location>
        <begin position="34"/>
        <end position="59"/>
    </location>
</feature>
<feature type="region of interest" description="Disordered" evidence="1">
    <location>
        <begin position="34"/>
        <end position="86"/>
    </location>
</feature>
<reference evidence="5" key="1">
    <citation type="journal article" date="2019" name="Int. J. Syst. Evol. Microbiol.">
        <title>The Global Catalogue of Microorganisms (GCM) 10K type strain sequencing project: providing services to taxonomists for standard genome sequencing and annotation.</title>
        <authorList>
            <consortium name="The Broad Institute Genomics Platform"/>
            <consortium name="The Broad Institute Genome Sequencing Center for Infectious Disease"/>
            <person name="Wu L."/>
            <person name="Ma J."/>
        </authorList>
    </citation>
    <scope>NUCLEOTIDE SEQUENCE [LARGE SCALE GENOMIC DNA]</scope>
    <source>
        <strain evidence="5">JCM 4816</strain>
    </source>
</reference>
<comment type="caution">
    <text evidence="4">The sequence shown here is derived from an EMBL/GenBank/DDBJ whole genome shotgun (WGS) entry which is preliminary data.</text>
</comment>
<evidence type="ECO:0000256" key="1">
    <source>
        <dbReference type="SAM" id="MobiDB-lite"/>
    </source>
</evidence>
<proteinExistence type="predicted"/>
<dbReference type="Gene3D" id="3.40.570.10">
    <property type="entry name" value="Extracellular Endonuclease, subunit A"/>
    <property type="match status" value="1"/>
</dbReference>
<evidence type="ECO:0000313" key="5">
    <source>
        <dbReference type="Proteomes" id="UP001501455"/>
    </source>
</evidence>
<keyword evidence="2" id="KW-0732">Signal</keyword>